<keyword evidence="5" id="KW-0378">Hydrolase</keyword>
<reference evidence="13" key="1">
    <citation type="submission" date="2018-05" db="EMBL/GenBank/DDBJ databases">
        <authorList>
            <person name="Lanie J.A."/>
            <person name="Ng W.-L."/>
            <person name="Kazmierczak K.M."/>
            <person name="Andrzejewski T.M."/>
            <person name="Davidsen T.M."/>
            <person name="Wayne K.J."/>
            <person name="Tettelin H."/>
            <person name="Glass J.I."/>
            <person name="Rusch D."/>
            <person name="Podicherti R."/>
            <person name="Tsui H.-C.T."/>
            <person name="Winkler M.E."/>
        </authorList>
    </citation>
    <scope>NUCLEOTIDE SEQUENCE</scope>
</reference>
<dbReference type="GO" id="GO:0005829">
    <property type="term" value="C:cytosol"/>
    <property type="evidence" value="ECO:0007669"/>
    <property type="project" value="TreeGrafter"/>
</dbReference>
<feature type="domain" description="SF4 helicase" evidence="12">
    <location>
        <begin position="109"/>
        <end position="378"/>
    </location>
</feature>
<evidence type="ECO:0000256" key="11">
    <source>
        <dbReference type="ARBA" id="ARBA00048954"/>
    </source>
</evidence>
<feature type="non-terminal residue" evidence="13">
    <location>
        <position position="1"/>
    </location>
</feature>
<dbReference type="InterPro" id="IPR016136">
    <property type="entry name" value="DNA_helicase_N/primase_C"/>
</dbReference>
<gene>
    <name evidence="13" type="ORF">METZ01_LOCUS74728</name>
</gene>
<dbReference type="PROSITE" id="PS51199">
    <property type="entry name" value="SF4_HELICASE"/>
    <property type="match status" value="1"/>
</dbReference>
<protein>
    <recommendedName>
        <fullName evidence="10">DNA 5'-3' helicase</fullName>
        <ecNumber evidence="10">5.6.2.3</ecNumber>
    </recommendedName>
</protein>
<evidence type="ECO:0000256" key="3">
    <source>
        <dbReference type="ARBA" id="ARBA00022705"/>
    </source>
</evidence>
<dbReference type="GO" id="GO:0043139">
    <property type="term" value="F:5'-3' DNA helicase activity"/>
    <property type="evidence" value="ECO:0007669"/>
    <property type="project" value="UniProtKB-EC"/>
</dbReference>
<comment type="similarity">
    <text evidence="1">Belongs to the helicase family. DnaB subfamily.</text>
</comment>
<evidence type="ECO:0000256" key="9">
    <source>
        <dbReference type="ARBA" id="ARBA00023235"/>
    </source>
</evidence>
<dbReference type="Gene3D" id="3.40.50.300">
    <property type="entry name" value="P-loop containing nucleotide triphosphate hydrolases"/>
    <property type="match status" value="1"/>
</dbReference>
<keyword evidence="4" id="KW-0547">Nucleotide-binding</keyword>
<dbReference type="EMBL" id="UINC01005524">
    <property type="protein sequence ID" value="SVA21874.1"/>
    <property type="molecule type" value="Genomic_DNA"/>
</dbReference>
<evidence type="ECO:0000256" key="6">
    <source>
        <dbReference type="ARBA" id="ARBA00022806"/>
    </source>
</evidence>
<dbReference type="PANTHER" id="PTHR30153">
    <property type="entry name" value="REPLICATIVE DNA HELICASE DNAB"/>
    <property type="match status" value="1"/>
</dbReference>
<keyword evidence="3" id="KW-0235">DNA replication</keyword>
<evidence type="ECO:0000259" key="12">
    <source>
        <dbReference type="PROSITE" id="PS51199"/>
    </source>
</evidence>
<dbReference type="FunFam" id="3.40.50.300:FF:000076">
    <property type="entry name" value="Replicative DNA helicase"/>
    <property type="match status" value="1"/>
</dbReference>
<dbReference type="Pfam" id="PF03796">
    <property type="entry name" value="DnaB_C"/>
    <property type="match status" value="1"/>
</dbReference>
<dbReference type="SUPFAM" id="SSF52540">
    <property type="entry name" value="P-loop containing nucleoside triphosphate hydrolases"/>
    <property type="match status" value="1"/>
</dbReference>
<dbReference type="Gene3D" id="1.10.860.10">
    <property type="entry name" value="DNAb Helicase, Chain A"/>
    <property type="match status" value="1"/>
</dbReference>
<dbReference type="GO" id="GO:0006269">
    <property type="term" value="P:DNA replication, synthesis of primer"/>
    <property type="evidence" value="ECO:0007669"/>
    <property type="project" value="UniProtKB-KW"/>
</dbReference>
<keyword evidence="8" id="KW-0238">DNA-binding</keyword>
<dbReference type="InterPro" id="IPR003593">
    <property type="entry name" value="AAA+_ATPase"/>
</dbReference>
<evidence type="ECO:0000256" key="8">
    <source>
        <dbReference type="ARBA" id="ARBA00023125"/>
    </source>
</evidence>
<evidence type="ECO:0000256" key="2">
    <source>
        <dbReference type="ARBA" id="ARBA00022515"/>
    </source>
</evidence>
<evidence type="ECO:0000313" key="13">
    <source>
        <dbReference type="EMBL" id="SVA21874.1"/>
    </source>
</evidence>
<name>A0A381U1B8_9ZZZZ</name>
<evidence type="ECO:0000256" key="10">
    <source>
        <dbReference type="ARBA" id="ARBA00044969"/>
    </source>
</evidence>
<organism evidence="13">
    <name type="scientific">marine metagenome</name>
    <dbReference type="NCBI Taxonomy" id="408172"/>
    <lineage>
        <taxon>unclassified sequences</taxon>
        <taxon>metagenomes</taxon>
        <taxon>ecological metagenomes</taxon>
    </lineage>
</organism>
<dbReference type="InterPro" id="IPR007692">
    <property type="entry name" value="DNA_helicase_DnaB"/>
</dbReference>
<dbReference type="PANTHER" id="PTHR30153:SF2">
    <property type="entry name" value="REPLICATIVE DNA HELICASE"/>
    <property type="match status" value="1"/>
</dbReference>
<dbReference type="NCBIfam" id="TIGR00665">
    <property type="entry name" value="DnaB"/>
    <property type="match status" value="1"/>
</dbReference>
<dbReference type="GO" id="GO:0003677">
    <property type="term" value="F:DNA binding"/>
    <property type="evidence" value="ECO:0007669"/>
    <property type="project" value="UniProtKB-KW"/>
</dbReference>
<dbReference type="GO" id="GO:0005524">
    <property type="term" value="F:ATP binding"/>
    <property type="evidence" value="ECO:0007669"/>
    <property type="project" value="UniProtKB-KW"/>
</dbReference>
<keyword evidence="9" id="KW-0413">Isomerase</keyword>
<evidence type="ECO:0000256" key="7">
    <source>
        <dbReference type="ARBA" id="ARBA00022840"/>
    </source>
</evidence>
<keyword evidence="2" id="KW-0639">Primosome</keyword>
<dbReference type="GO" id="GO:0016787">
    <property type="term" value="F:hydrolase activity"/>
    <property type="evidence" value="ECO:0007669"/>
    <property type="project" value="UniProtKB-KW"/>
</dbReference>
<dbReference type="GO" id="GO:0042802">
    <property type="term" value="F:identical protein binding"/>
    <property type="evidence" value="ECO:0007669"/>
    <property type="project" value="UniProtKB-ARBA"/>
</dbReference>
<dbReference type="InterPro" id="IPR007694">
    <property type="entry name" value="DNA_helicase_DnaB-like_C"/>
</dbReference>
<comment type="catalytic activity">
    <reaction evidence="11">
        <text>ATP + H2O = ADP + phosphate + H(+)</text>
        <dbReference type="Rhea" id="RHEA:13065"/>
        <dbReference type="ChEBI" id="CHEBI:15377"/>
        <dbReference type="ChEBI" id="CHEBI:15378"/>
        <dbReference type="ChEBI" id="CHEBI:30616"/>
        <dbReference type="ChEBI" id="CHEBI:43474"/>
        <dbReference type="ChEBI" id="CHEBI:456216"/>
        <dbReference type="EC" id="5.6.2.3"/>
    </reaction>
</comment>
<dbReference type="SMART" id="SM00382">
    <property type="entry name" value="AAA"/>
    <property type="match status" value="1"/>
</dbReference>
<evidence type="ECO:0000256" key="4">
    <source>
        <dbReference type="ARBA" id="ARBA00022741"/>
    </source>
</evidence>
<dbReference type="AlphaFoldDB" id="A0A381U1B8"/>
<keyword evidence="7" id="KW-0067">ATP-binding</keyword>
<evidence type="ECO:0000256" key="1">
    <source>
        <dbReference type="ARBA" id="ARBA00008428"/>
    </source>
</evidence>
<dbReference type="InterPro" id="IPR036185">
    <property type="entry name" value="DNA_heli_DnaB-like_N_sf"/>
</dbReference>
<accession>A0A381U1B8</accession>
<dbReference type="InterPro" id="IPR027417">
    <property type="entry name" value="P-loop_NTPase"/>
</dbReference>
<dbReference type="EC" id="5.6.2.3" evidence="10"/>
<evidence type="ECO:0000256" key="5">
    <source>
        <dbReference type="ARBA" id="ARBA00022801"/>
    </source>
</evidence>
<keyword evidence="6" id="KW-0347">Helicase</keyword>
<dbReference type="CDD" id="cd00984">
    <property type="entry name" value="DnaB_C"/>
    <property type="match status" value="1"/>
</dbReference>
<sequence length="392" mass="43704">ADRLRKKDELDNVGGLEYLSLLEDYVPTATAVSHHAKILREKKILRDLIQTATDIVSNSYSDKDDVDTLLDKAEQSIFGISEKRTKPSFFKLTDVIKENVSSLEKRSMEPGMVTGLSCGFTDLNNMTAGFQPSDLIILAARPSMGKTSFALDIARFVSLHEGIPTAIFSLEMSKQQLGLRLLCSEARVDSQKVRTGYLAKSDWPKLHEAGRRLSEAKMFIDDSAALSVLDVRARARRLAAEQPSEKPLGLIIIDYLQLMQGRGNPESRQLEVSDISRGLKALAKELNVPILALSQLSRAVESRTDKHPLLSDLRESGSIEQDADVVMFIYREVVYNPETDDPGKTEILVRKQRNGPIGDVRLHFESQFTRFFDRTERDVVSPEAGSADFGGF</sequence>
<proteinExistence type="inferred from homology"/>
<dbReference type="SUPFAM" id="SSF48024">
    <property type="entry name" value="N-terminal domain of DnaB helicase"/>
    <property type="match status" value="1"/>
</dbReference>
<dbReference type="GO" id="GO:1990077">
    <property type="term" value="C:primosome complex"/>
    <property type="evidence" value="ECO:0007669"/>
    <property type="project" value="UniProtKB-KW"/>
</dbReference>